<dbReference type="Proteomes" id="UP001652503">
    <property type="component" value="Unassembled WGS sequence"/>
</dbReference>
<accession>A0ABT2YWT0</accession>
<evidence type="ECO:0000259" key="1">
    <source>
        <dbReference type="PROSITE" id="PS51750"/>
    </source>
</evidence>
<organism evidence="2 3">
    <name type="scientific">Albidovulum sediminicola</name>
    <dbReference type="NCBI Taxonomy" id="2984331"/>
    <lineage>
        <taxon>Bacteria</taxon>
        <taxon>Pseudomonadati</taxon>
        <taxon>Pseudomonadota</taxon>
        <taxon>Alphaproteobacteria</taxon>
        <taxon>Rhodobacterales</taxon>
        <taxon>Paracoccaceae</taxon>
        <taxon>Albidovulum</taxon>
    </lineage>
</organism>
<dbReference type="InterPro" id="IPR003497">
    <property type="entry name" value="BRO_N_domain"/>
</dbReference>
<evidence type="ECO:0000313" key="2">
    <source>
        <dbReference type="EMBL" id="MCV2863333.1"/>
    </source>
</evidence>
<feature type="domain" description="Bro-N" evidence="1">
    <location>
        <begin position="1"/>
        <end position="106"/>
    </location>
</feature>
<evidence type="ECO:0000313" key="3">
    <source>
        <dbReference type="Proteomes" id="UP001652503"/>
    </source>
</evidence>
<reference evidence="2 3" key="1">
    <citation type="submission" date="2022-10" db="EMBL/GenBank/DDBJ databases">
        <title>Defluviimonas sp. nov., isolated from ocean surface water.</title>
        <authorList>
            <person name="He W."/>
            <person name="Wang L."/>
            <person name="Zhang D.-F."/>
        </authorList>
    </citation>
    <scope>NUCLEOTIDE SEQUENCE [LARGE SCALE GENOMIC DNA]</scope>
    <source>
        <strain evidence="2 3">WL0075</strain>
    </source>
</reference>
<dbReference type="PANTHER" id="PTHR36180">
    <property type="entry name" value="DNA-BINDING PROTEIN-RELATED-RELATED"/>
    <property type="match status" value="1"/>
</dbReference>
<dbReference type="Pfam" id="PF02498">
    <property type="entry name" value="Bro-N"/>
    <property type="match status" value="1"/>
</dbReference>
<sequence length="169" mass="18695">MNNIPAVTTADTRFGNLRSVTIDHQVWFVAFDVCKALGLTHTTNALANCNSSDVGEARLSDRGGRPHKLVSESGLNDLVLQSRKPAARAFRRLLTSEVIPSIMKHGVYVAGQGTMTDEQLRAAVGERAERLIEGTRAERHARIAADTARFVEMHGRQPTSRERFFLEKP</sequence>
<gene>
    <name evidence="2" type="ORF">OE647_01115</name>
</gene>
<dbReference type="EMBL" id="JAOWLA010000001">
    <property type="protein sequence ID" value="MCV2863333.1"/>
    <property type="molecule type" value="Genomic_DNA"/>
</dbReference>
<protein>
    <submittedName>
        <fullName evidence="2">BRO family protein</fullName>
    </submittedName>
</protein>
<keyword evidence="3" id="KW-1185">Reference proteome</keyword>
<dbReference type="PANTHER" id="PTHR36180:SF2">
    <property type="entry name" value="BRO FAMILY PROTEIN"/>
    <property type="match status" value="1"/>
</dbReference>
<dbReference type="RefSeq" id="WP_263719741.1">
    <property type="nucleotide sequence ID" value="NZ_JAOWLA010000001.1"/>
</dbReference>
<dbReference type="SMART" id="SM01040">
    <property type="entry name" value="Bro-N"/>
    <property type="match status" value="1"/>
</dbReference>
<proteinExistence type="predicted"/>
<comment type="caution">
    <text evidence="2">The sequence shown here is derived from an EMBL/GenBank/DDBJ whole genome shotgun (WGS) entry which is preliminary data.</text>
</comment>
<name>A0ABT2YWT0_9RHOB</name>
<dbReference type="PROSITE" id="PS51750">
    <property type="entry name" value="BRO_N"/>
    <property type="match status" value="1"/>
</dbReference>